<reference evidence="3" key="1">
    <citation type="submission" date="2012-11" db="EMBL/GenBank/DDBJ databases">
        <authorList>
            <person name="Lucero-Rivera Y.E."/>
            <person name="Tovar-Ramirez D."/>
        </authorList>
    </citation>
    <scope>NUCLEOTIDE SEQUENCE [LARGE SCALE GENOMIC DNA]</scope>
    <source>
        <strain evidence="3">Araruama</strain>
    </source>
</reference>
<dbReference type="EMBL" id="ATBP01003220">
    <property type="protein sequence ID" value="ETR65092.1"/>
    <property type="molecule type" value="Genomic_DNA"/>
</dbReference>
<comment type="caution">
    <text evidence="2">The sequence shown here is derived from an EMBL/GenBank/DDBJ whole genome shotgun (WGS) entry which is preliminary data.</text>
</comment>
<evidence type="ECO:0000256" key="1">
    <source>
        <dbReference type="ARBA" id="ARBA00022729"/>
    </source>
</evidence>
<dbReference type="AlphaFoldDB" id="A0A1V1NR73"/>
<proteinExistence type="predicted"/>
<gene>
    <name evidence="2" type="ORF">OMM_14832</name>
</gene>
<dbReference type="PANTHER" id="PTHR36220:SF1">
    <property type="entry name" value="GAMMA TUBULIN COMPLEX COMPONENT C-TERMINAL DOMAIN-CONTAINING PROTEIN"/>
    <property type="match status" value="1"/>
</dbReference>
<dbReference type="Proteomes" id="UP000189670">
    <property type="component" value="Unassembled WGS sequence"/>
</dbReference>
<accession>A0A1V1NR73</accession>
<keyword evidence="1" id="KW-0732">Signal</keyword>
<sequence length="227" mass="23856">MSEGLAVIGAFGTDDNGSNSGAVHFYSIEPKARIAHIDDQYVTDDMLSEPISITVLNDNSGMVHIAASASNLTFVDSVNLVFENSGSNSITTSTIANVPLCLSLTITPTPGLYTQFSTITLLITDASGLTHLSAFDYHRSFPEQKIFADDGIDGDQFGTSVSISQNHAIVGAMYNDERASNAGAAYIYSFSPSGWSQSAKLTAIDGDSSDYFGCSTAIDGDHAIIGA</sequence>
<dbReference type="InterPro" id="IPR028994">
    <property type="entry name" value="Integrin_alpha_N"/>
</dbReference>
<organism evidence="2 3">
    <name type="scientific">Candidatus Magnetoglobus multicellularis str. Araruama</name>
    <dbReference type="NCBI Taxonomy" id="890399"/>
    <lineage>
        <taxon>Bacteria</taxon>
        <taxon>Pseudomonadati</taxon>
        <taxon>Thermodesulfobacteriota</taxon>
        <taxon>Desulfobacteria</taxon>
        <taxon>Desulfobacterales</taxon>
        <taxon>Desulfobacteraceae</taxon>
        <taxon>Candidatus Magnetoglobus</taxon>
    </lineage>
</organism>
<dbReference type="PANTHER" id="PTHR36220">
    <property type="entry name" value="UNNAMED PRODUCT"/>
    <property type="match status" value="1"/>
</dbReference>
<feature type="non-terminal residue" evidence="2">
    <location>
        <position position="227"/>
    </location>
</feature>
<evidence type="ECO:0000313" key="2">
    <source>
        <dbReference type="EMBL" id="ETR65092.1"/>
    </source>
</evidence>
<dbReference type="InterPro" id="IPR013517">
    <property type="entry name" value="FG-GAP"/>
</dbReference>
<name>A0A1V1NR73_9BACT</name>
<evidence type="ECO:0000313" key="3">
    <source>
        <dbReference type="Proteomes" id="UP000189670"/>
    </source>
</evidence>
<dbReference type="Gene3D" id="2.130.10.130">
    <property type="entry name" value="Integrin alpha, N-terminal"/>
    <property type="match status" value="1"/>
</dbReference>
<protein>
    <submittedName>
        <fullName evidence="2">Uncharacterized protein</fullName>
    </submittedName>
</protein>
<dbReference type="Pfam" id="PF14312">
    <property type="entry name" value="FG-GAP_2"/>
    <property type="match status" value="2"/>
</dbReference>